<comment type="caution">
    <text evidence="5">The sequence shown here is derived from an EMBL/GenBank/DDBJ whole genome shotgun (WGS) entry which is preliminary data.</text>
</comment>
<dbReference type="AlphaFoldDB" id="A0A8S4NLB4"/>
<keyword evidence="6" id="KW-1185">Reference proteome</keyword>
<evidence type="ECO:0000256" key="3">
    <source>
        <dbReference type="SAM" id="MobiDB-lite"/>
    </source>
</evidence>
<evidence type="ECO:0000313" key="6">
    <source>
        <dbReference type="Proteomes" id="UP000749559"/>
    </source>
</evidence>
<organism evidence="5 6">
    <name type="scientific">Owenia fusiformis</name>
    <name type="common">Polychaete worm</name>
    <dbReference type="NCBI Taxonomy" id="6347"/>
    <lineage>
        <taxon>Eukaryota</taxon>
        <taxon>Metazoa</taxon>
        <taxon>Spiralia</taxon>
        <taxon>Lophotrochozoa</taxon>
        <taxon>Annelida</taxon>
        <taxon>Polychaeta</taxon>
        <taxon>Sedentaria</taxon>
        <taxon>Canalipalpata</taxon>
        <taxon>Sabellida</taxon>
        <taxon>Oweniida</taxon>
        <taxon>Oweniidae</taxon>
        <taxon>Owenia</taxon>
    </lineage>
</organism>
<protein>
    <recommendedName>
        <fullName evidence="4">BTB domain-containing protein</fullName>
    </recommendedName>
</protein>
<feature type="compositionally biased region" description="Basic residues" evidence="3">
    <location>
        <begin position="413"/>
        <end position="427"/>
    </location>
</feature>
<dbReference type="Proteomes" id="UP000749559">
    <property type="component" value="Unassembled WGS sequence"/>
</dbReference>
<name>A0A8S4NLB4_OWEFU</name>
<feature type="domain" description="BTB" evidence="4">
    <location>
        <begin position="39"/>
        <end position="116"/>
    </location>
</feature>
<dbReference type="InterPro" id="IPR011333">
    <property type="entry name" value="SKP1/BTB/POZ_sf"/>
</dbReference>
<dbReference type="SMART" id="SM00875">
    <property type="entry name" value="BACK"/>
    <property type="match status" value="1"/>
</dbReference>
<dbReference type="Pfam" id="PF00651">
    <property type="entry name" value="BTB"/>
    <property type="match status" value="1"/>
</dbReference>
<dbReference type="EMBL" id="CAIIXF020000005">
    <property type="protein sequence ID" value="CAH1782476.1"/>
    <property type="molecule type" value="Genomic_DNA"/>
</dbReference>
<keyword evidence="1" id="KW-0880">Kelch repeat</keyword>
<evidence type="ECO:0000256" key="1">
    <source>
        <dbReference type="ARBA" id="ARBA00022441"/>
    </source>
</evidence>
<proteinExistence type="predicted"/>
<reference evidence="5" key="1">
    <citation type="submission" date="2022-03" db="EMBL/GenBank/DDBJ databases">
        <authorList>
            <person name="Martin C."/>
        </authorList>
    </citation>
    <scope>NUCLEOTIDE SEQUENCE</scope>
</reference>
<dbReference type="Gene3D" id="1.25.40.420">
    <property type="match status" value="1"/>
</dbReference>
<dbReference type="PANTHER" id="PTHR45632:SF3">
    <property type="entry name" value="KELCH-LIKE PROTEIN 32"/>
    <property type="match status" value="1"/>
</dbReference>
<dbReference type="PROSITE" id="PS50097">
    <property type="entry name" value="BTB"/>
    <property type="match status" value="1"/>
</dbReference>
<dbReference type="SUPFAM" id="SSF54695">
    <property type="entry name" value="POZ domain"/>
    <property type="match status" value="1"/>
</dbReference>
<evidence type="ECO:0000313" key="5">
    <source>
        <dbReference type="EMBL" id="CAH1782476.1"/>
    </source>
</evidence>
<sequence>MTQSKVDYSIMEYCISDQKGSALDLVTLLNKQRDNPENCDLDLKVGNDKVATHKCVMTAKSPYFQTMLTSDFLEGRLAQESHSGSMTIDMSHTVTDFSSLNEIINFIYTGHMVISQHSVEEILAISSLLLIKDIQEFCSQHLLMNLTLSNCLETLALANLYELTNMRNVAQRLVNDRFHDVVINGDEILNVPAEFLSKLLKDDTVRHCSTFQLISLVLRWVNEKKDERLSKLEELVGAFEWKSLDELEYSELKKDGSTFSTIEHLVKKAKDKVVTASDSVHTHKCMVALTGSTQRMADQVANTEEVTLFDLSTKKWLEKTIVIDKKEALGHPDRLGTYERRSTLMGMIDHRFIFCSRFSSTATSATSLDTGVSYRFAELPDSDNVREVFIHNQALYCFVVVTAENKKTTRNASTRKSKGSGKGRAKKCVKCGDYHDYDQPGYSGRPSKSNSDTKQKTVQLMRYVEKKKEWKVCYESPLPNNVTSISISHASGEKPSDLYLLVSTKNRTKKRGLHILKFNTESDKIIETIVNIKGGPKAKTDQVLKDFMVQLMYDHSKLSLSYSYPNITVAARDQNYCVVYNTAAKTWNRKTNLRFCKHKIQNEFEYLKLDYLQSSSAHVFTPNDEYRVTLKTAACNCFGIFCFNTQECQIFPSPPPSKKSLTIHDYSILDVPTDLLSTFKEIEMDQSVIESQPFSSMEFRESQYASRKFQHYPLGTKDRAAALAAIENSPKRTRSYYDSDEEYQSYSPPPRYGGIGGLFPWLLFNDDDNSDEDEENSDDMEYF</sequence>
<evidence type="ECO:0000259" key="4">
    <source>
        <dbReference type="PROSITE" id="PS50097"/>
    </source>
</evidence>
<evidence type="ECO:0000256" key="2">
    <source>
        <dbReference type="ARBA" id="ARBA00022737"/>
    </source>
</evidence>
<dbReference type="SMART" id="SM00225">
    <property type="entry name" value="BTB"/>
    <property type="match status" value="1"/>
</dbReference>
<gene>
    <name evidence="5" type="ORF">OFUS_LOCUS8921</name>
</gene>
<dbReference type="PANTHER" id="PTHR45632">
    <property type="entry name" value="LD33804P"/>
    <property type="match status" value="1"/>
</dbReference>
<dbReference type="InterPro" id="IPR000210">
    <property type="entry name" value="BTB/POZ_dom"/>
</dbReference>
<dbReference type="InterPro" id="IPR011705">
    <property type="entry name" value="BACK"/>
</dbReference>
<dbReference type="OrthoDB" id="6056451at2759"/>
<dbReference type="Gene3D" id="3.30.710.10">
    <property type="entry name" value="Potassium Channel Kv1.1, Chain A"/>
    <property type="match status" value="1"/>
</dbReference>
<feature type="region of interest" description="Disordered" evidence="3">
    <location>
        <begin position="408"/>
        <end position="427"/>
    </location>
</feature>
<dbReference type="Pfam" id="PF07707">
    <property type="entry name" value="BACK"/>
    <property type="match status" value="1"/>
</dbReference>
<accession>A0A8S4NLB4</accession>
<keyword evidence="2" id="KW-0677">Repeat</keyword>